<evidence type="ECO:0000256" key="2">
    <source>
        <dbReference type="ARBA" id="ARBA00023157"/>
    </source>
</evidence>
<proteinExistence type="predicted"/>
<evidence type="ECO:0000259" key="3">
    <source>
        <dbReference type="SMART" id="SM00560"/>
    </source>
</evidence>
<sequence length="704" mass="78147">MKKLIIFIFMFIMALGIVSAFEFDNRIKDYDEDKREYLIKNAFGLGEDIAKVKLTSDLNQMVARGYQKVAEFQVENYGDYVNVFNKMEFYDLNKNSESFVRDFDYKYKTTIQVPSYKYVCDKGLNENGTISDICRTEQTGLRDKIVWEEINKADGLFKGNITIGIFTHVEKGDVIEWIPTLFGERLTQWAVWTEALNVDLVACYKLDGLSGDVIDSQGDNNGTNSGATRGATGILNFSFDFESDDSDFVNLTDMDELSGVDEFSVSLWVNPEVMQTTDVLITQGTSTEIDSAFLLRVFASGLVDLIIWNTGGTPSQINNLVVVAGEWSHIVASYNGTNTTLYVNNTISAIGVLTGNIRNSPQNVTLGSWNNNVNFYDGLMDEVFIWNRSLSSSEVSDLFNNATAITCTNAFAPILTLNSPVDAFNTTSQTINFNGTVTRGDTIGILNVTLFIDGVANETNSSRINDTDYLFTKTISVGSHNWTYESCDTNADCTTATTRTFTILNFLINQFTFNASSFETAQEGFTVNITTNGSAPTSAKLIYNGTTFSSATVTNTFGNDFNITRTIDIPLVNGTKSFHFNFTLNSAEFNTTTQTQIINATNFTICQASPLNIPFINITFRNETLAEENVNATISSTWTYSLTALSGINKTLSFTDAVQKLNYTFCFAPSDRTVNIDLTMTYNNDISQQRSFLLTTTLSNTTLT</sequence>
<feature type="domain" description="LamG-like jellyroll fold" evidence="3">
    <location>
        <begin position="261"/>
        <end position="393"/>
    </location>
</feature>
<name>A0A0F9P6H9_9ZZZZ</name>
<gene>
    <name evidence="4" type="ORF">LCGC14_1176100</name>
</gene>
<dbReference type="SMART" id="SM00560">
    <property type="entry name" value="LamGL"/>
    <property type="match status" value="1"/>
</dbReference>
<reference evidence="4" key="1">
    <citation type="journal article" date="2015" name="Nature">
        <title>Complex archaea that bridge the gap between prokaryotes and eukaryotes.</title>
        <authorList>
            <person name="Spang A."/>
            <person name="Saw J.H."/>
            <person name="Jorgensen S.L."/>
            <person name="Zaremba-Niedzwiedzka K."/>
            <person name="Martijn J."/>
            <person name="Lind A.E."/>
            <person name="van Eijk R."/>
            <person name="Schleper C."/>
            <person name="Guy L."/>
            <person name="Ettema T.J."/>
        </authorList>
    </citation>
    <scope>NUCLEOTIDE SEQUENCE</scope>
</reference>
<keyword evidence="2" id="KW-1015">Disulfide bond</keyword>
<dbReference type="AlphaFoldDB" id="A0A0F9P6H9"/>
<organism evidence="4">
    <name type="scientific">marine sediment metagenome</name>
    <dbReference type="NCBI Taxonomy" id="412755"/>
    <lineage>
        <taxon>unclassified sequences</taxon>
        <taxon>metagenomes</taxon>
        <taxon>ecological metagenomes</taxon>
    </lineage>
</organism>
<keyword evidence="1" id="KW-0732">Signal</keyword>
<evidence type="ECO:0000256" key="1">
    <source>
        <dbReference type="ARBA" id="ARBA00022729"/>
    </source>
</evidence>
<dbReference type="EMBL" id="LAZR01005855">
    <property type="protein sequence ID" value="KKM96635.1"/>
    <property type="molecule type" value="Genomic_DNA"/>
</dbReference>
<accession>A0A0F9P6H9</accession>
<feature type="non-terminal residue" evidence="4">
    <location>
        <position position="704"/>
    </location>
</feature>
<evidence type="ECO:0000313" key="4">
    <source>
        <dbReference type="EMBL" id="KKM96635.1"/>
    </source>
</evidence>
<dbReference type="Gene3D" id="2.60.120.200">
    <property type="match status" value="1"/>
</dbReference>
<dbReference type="InterPro" id="IPR013320">
    <property type="entry name" value="ConA-like_dom_sf"/>
</dbReference>
<dbReference type="InterPro" id="IPR006558">
    <property type="entry name" value="LamG-like"/>
</dbReference>
<comment type="caution">
    <text evidence="4">The sequence shown here is derived from an EMBL/GenBank/DDBJ whole genome shotgun (WGS) entry which is preliminary data.</text>
</comment>
<dbReference type="SUPFAM" id="SSF49899">
    <property type="entry name" value="Concanavalin A-like lectins/glucanases"/>
    <property type="match status" value="1"/>
</dbReference>
<protein>
    <recommendedName>
        <fullName evidence="3">LamG-like jellyroll fold domain-containing protein</fullName>
    </recommendedName>
</protein>
<dbReference type="Pfam" id="PF13385">
    <property type="entry name" value="Laminin_G_3"/>
    <property type="match status" value="1"/>
</dbReference>